<reference evidence="1" key="1">
    <citation type="submission" date="2021-03" db="EMBL/GenBank/DDBJ databases">
        <title>Evolutionary priming and transition to the ectomycorrhizal habit in an iconic lineage of mushroom-forming fungi: is preadaptation a requirement?</title>
        <authorList>
            <consortium name="DOE Joint Genome Institute"/>
            <person name="Looney B.P."/>
            <person name="Miyauchi S."/>
            <person name="Morin E."/>
            <person name="Drula E."/>
            <person name="Courty P.E."/>
            <person name="Chicoki N."/>
            <person name="Fauchery L."/>
            <person name="Kohler A."/>
            <person name="Kuo A."/>
            <person name="LaButti K."/>
            <person name="Pangilinan J."/>
            <person name="Lipzen A."/>
            <person name="Riley R."/>
            <person name="Andreopoulos W."/>
            <person name="He G."/>
            <person name="Johnson J."/>
            <person name="Barry K.W."/>
            <person name="Grigoriev I.V."/>
            <person name="Nagy L."/>
            <person name="Hibbett D."/>
            <person name="Henrissat B."/>
            <person name="Matheny P.B."/>
            <person name="Labbe J."/>
            <person name="Martin A.F."/>
        </authorList>
    </citation>
    <scope>NUCLEOTIDE SEQUENCE</scope>
    <source>
        <strain evidence="1">BPL698</strain>
    </source>
</reference>
<sequence>MASVAGRKKSIISPASVQIDVPIGTNTLLNKAASQSTSLYQQCSALRSRLLRVHGFAHFFALSSPSGSFRSSAEVVTTVWDCFALGTPLCYLFNLLPPPITPIDIETDPLAVEVDNERAKKRAIALFAIQVKQLNHGEQFTVTDLWDRTNSDGFVKVVNTVTHIVDRLPLDVFEEAAPPSPPSSFSTYDSFDSMGQDIPAIPTPINGPDAERNNIIRELVETERKYVQDLEVMQKYAQELSQSNTLDRDTIHLLFPNLNKLLNFQRRFLIRLEGTADMPWRDQRWGLLFTDNEEEFAVYEPYCANYTNASELMLMEEQNLVKYNHLINAKSELPAFLIKPVQRICKYPLLLDQLLKKSSPVDYPHYDELKAGSAAAKRITDKINEAQRRAENLQTVQNLASRVDDWKGHHVSQFGELLLEDIFIVTKSEVDREYHVFLFERIILCCKEDTSGAGNQNHSKKASKSNSILRKPPANGPFVSGLAGGSKKKMTPLLLKGRIYLNNVTEAKVVAQGSYSLNIWWKGDDDLEFFTLRCRNEEQVKQWETAVKRLIERVAMRRASERSNSRLTHFSNHAGYPSHSRLGTHDRGLPVHPTLSSHTYANGSRPHRQLGTYDDHAVGNGISSRASGPLGYPPDDGFDPDDDFEEYPTANVSPTSGRATPLDGRRGATTPGLDQYHGFERPRAHTEDANGPALSQWRSNVPGLPSGPSPRMPVSRMGPTMAYTSEAGVGAGPRTTSGRPQLHNQYSASRLRPAYEGGEPTIGVSPTIPSSPSPSHTSRSRSASQPSAYVPKSAPPPLPSGSWDSVQVSTVSTAKRSSGSSQSTGEDSGYSPNSSSPLTPFGSSDSSLSGAVGRSSISSYDTPVKVKVHYGSDIFVIQVSRATEYSELVERVGKKIRLCGPRREDGPLRVKYEDEEGDLISMRSTEDVDMAFGDKVQVVLHVA</sequence>
<comment type="caution">
    <text evidence="1">The sequence shown here is derived from an EMBL/GenBank/DDBJ whole genome shotgun (WGS) entry which is preliminary data.</text>
</comment>
<evidence type="ECO:0000313" key="2">
    <source>
        <dbReference type="Proteomes" id="UP001207468"/>
    </source>
</evidence>
<dbReference type="Proteomes" id="UP001207468">
    <property type="component" value="Unassembled WGS sequence"/>
</dbReference>
<gene>
    <name evidence="1" type="ORF">F5148DRAFT_1375347</name>
</gene>
<evidence type="ECO:0000313" key="1">
    <source>
        <dbReference type="EMBL" id="KAI9509175.1"/>
    </source>
</evidence>
<name>A0ACC0UCW1_9AGAM</name>
<protein>
    <submittedName>
        <fullName evidence="1">Uncharacterized protein</fullName>
    </submittedName>
</protein>
<accession>A0ACC0UCW1</accession>
<dbReference type="EMBL" id="JAGFNK010000070">
    <property type="protein sequence ID" value="KAI9509175.1"/>
    <property type="molecule type" value="Genomic_DNA"/>
</dbReference>
<organism evidence="1 2">
    <name type="scientific">Russula earlei</name>
    <dbReference type="NCBI Taxonomy" id="71964"/>
    <lineage>
        <taxon>Eukaryota</taxon>
        <taxon>Fungi</taxon>
        <taxon>Dikarya</taxon>
        <taxon>Basidiomycota</taxon>
        <taxon>Agaricomycotina</taxon>
        <taxon>Agaricomycetes</taxon>
        <taxon>Russulales</taxon>
        <taxon>Russulaceae</taxon>
        <taxon>Russula</taxon>
    </lineage>
</organism>
<keyword evidence="2" id="KW-1185">Reference proteome</keyword>
<proteinExistence type="predicted"/>